<dbReference type="InterPro" id="IPR011006">
    <property type="entry name" value="CheY-like_superfamily"/>
</dbReference>
<gene>
    <name evidence="3" type="ORF">LNAT_P1133</name>
</gene>
<dbReference type="AlphaFoldDB" id="A0A292YEW9"/>
<evidence type="ECO:0000256" key="1">
    <source>
        <dbReference type="PROSITE-ProRule" id="PRU00169"/>
    </source>
</evidence>
<proteinExistence type="predicted"/>
<comment type="caution">
    <text evidence="1">Lacks conserved residue(s) required for the propagation of feature annotation.</text>
</comment>
<dbReference type="PROSITE" id="PS50110">
    <property type="entry name" value="RESPONSE_REGULATORY"/>
    <property type="match status" value="1"/>
</dbReference>
<dbReference type="EMBL" id="BDME01000002">
    <property type="protein sequence ID" value="GAX87836.1"/>
    <property type="molecule type" value="Genomic_DNA"/>
</dbReference>
<name>A0A292YEW9_9BACT</name>
<protein>
    <recommendedName>
        <fullName evidence="2">Response regulatory domain-containing protein</fullName>
    </recommendedName>
</protein>
<dbReference type="GO" id="GO:0000160">
    <property type="term" value="P:phosphorelay signal transduction system"/>
    <property type="evidence" value="ECO:0007669"/>
    <property type="project" value="InterPro"/>
</dbReference>
<feature type="domain" description="Response regulatory" evidence="2">
    <location>
        <begin position="2"/>
        <end position="108"/>
    </location>
</feature>
<evidence type="ECO:0000313" key="3">
    <source>
        <dbReference type="EMBL" id="GAX87836.1"/>
    </source>
</evidence>
<organism evidence="3 4">
    <name type="scientific">Lebetimonas natsushimae</name>
    <dbReference type="NCBI Taxonomy" id="1936991"/>
    <lineage>
        <taxon>Bacteria</taxon>
        <taxon>Pseudomonadati</taxon>
        <taxon>Campylobacterota</taxon>
        <taxon>Epsilonproteobacteria</taxon>
        <taxon>Nautiliales</taxon>
        <taxon>Nautiliaceae</taxon>
        <taxon>Lebetimonas</taxon>
    </lineage>
</organism>
<dbReference type="InterPro" id="IPR001789">
    <property type="entry name" value="Sig_transdc_resp-reg_receiver"/>
</dbReference>
<dbReference type="SUPFAM" id="SSF52172">
    <property type="entry name" value="CheY-like"/>
    <property type="match status" value="1"/>
</dbReference>
<dbReference type="Proteomes" id="UP000217944">
    <property type="component" value="Unassembled WGS sequence"/>
</dbReference>
<comment type="caution">
    <text evidence="3">The sequence shown here is derived from an EMBL/GenBank/DDBJ whole genome shotgun (WGS) entry which is preliminary data.</text>
</comment>
<dbReference type="OrthoDB" id="5328903at2"/>
<sequence>MKITIVENELYLAQSIQNNLSEKLNAKCEIYASYDEAAKSNADIFLVNTNLQGNLKNFILSNKDKIIILLAPYVTHSNVTQPIELGADDYIQKPFSIEELIRKILHLREFYTLKNKTHCFKNFIEYLLEDIEVEIPKNIRFPLLIKTNLKKAADKIVFEIAKKENIPVKIINLNNFSENDLRDEKQIYYCFNIEKNLEHIPLILFKRKTVFLADKDFQNIFNEFIEIEINSPKKIILEDEILSIEEYIKFIITTHQHKFPDTELSKKLGISRKSLWEKRKKYGIFKQK</sequence>
<accession>A0A292YEW9</accession>
<reference evidence="3 4" key="1">
    <citation type="journal article" date="2017" name="Syst. Appl. Microbiol.">
        <title>Lebetimonas natsushimae sp. nov., a novel strictly anaerobic, moderately thermophilic chemoautotroph isolated from a deep-sea hydrothermal vent polychaete nest in the Mid-Okinawa Trough.</title>
        <authorList>
            <person name="Nagata R."/>
            <person name="Takaki Y."/>
            <person name="Tame A."/>
            <person name="Nunoura T."/>
            <person name="Muto H."/>
            <person name="Mino S."/>
            <person name="Sawayama S."/>
            <person name="Takai K."/>
            <person name="Nakagawa S."/>
        </authorList>
    </citation>
    <scope>NUCLEOTIDE SEQUENCE [LARGE SCALE GENOMIC DNA]</scope>
    <source>
        <strain evidence="3 4">HS1857</strain>
    </source>
</reference>
<dbReference type="RefSeq" id="WP_096259315.1">
    <property type="nucleotide sequence ID" value="NZ_BDME01000002.1"/>
</dbReference>
<evidence type="ECO:0000313" key="4">
    <source>
        <dbReference type="Proteomes" id="UP000217944"/>
    </source>
</evidence>
<dbReference type="Gene3D" id="3.40.50.2300">
    <property type="match status" value="1"/>
</dbReference>
<evidence type="ECO:0000259" key="2">
    <source>
        <dbReference type="PROSITE" id="PS50110"/>
    </source>
</evidence>
<keyword evidence="4" id="KW-1185">Reference proteome</keyword>